<feature type="region of interest" description="Disordered" evidence="1">
    <location>
        <begin position="454"/>
        <end position="476"/>
    </location>
</feature>
<evidence type="ECO:0000256" key="2">
    <source>
        <dbReference type="SAM" id="Phobius"/>
    </source>
</evidence>
<evidence type="ECO:0000313" key="4">
    <source>
        <dbReference type="Proteomes" id="UP001370758"/>
    </source>
</evidence>
<gene>
    <name evidence="3" type="ORF">TWF481_011840</name>
</gene>
<dbReference type="EMBL" id="JAVHJL010000009">
    <property type="protein sequence ID" value="KAK6497431.1"/>
    <property type="molecule type" value="Genomic_DNA"/>
</dbReference>
<dbReference type="AlphaFoldDB" id="A0AAV9VV85"/>
<evidence type="ECO:0000256" key="1">
    <source>
        <dbReference type="SAM" id="MobiDB-lite"/>
    </source>
</evidence>
<dbReference type="Proteomes" id="UP001370758">
    <property type="component" value="Unassembled WGS sequence"/>
</dbReference>
<evidence type="ECO:0000313" key="3">
    <source>
        <dbReference type="EMBL" id="KAK6497431.1"/>
    </source>
</evidence>
<feature type="transmembrane region" description="Helical" evidence="2">
    <location>
        <begin position="108"/>
        <end position="133"/>
    </location>
</feature>
<reference evidence="3 4" key="1">
    <citation type="submission" date="2023-08" db="EMBL/GenBank/DDBJ databases">
        <authorList>
            <person name="Palmer J.M."/>
        </authorList>
    </citation>
    <scope>NUCLEOTIDE SEQUENCE [LARGE SCALE GENOMIC DNA]</scope>
    <source>
        <strain evidence="3 4">TWF481</strain>
    </source>
</reference>
<sequence>MDRLSEWLGRRLQDVYSTAWYRTYDSRFLDTTIEVLVIPKGPLMRPYFGLTLLIGDVLGLLLKCAILPWPEVFYLDGLILQCTILRVAGTLCHDVYPHLPSVGTTEKVIWAFFSSLVVSVWLLLTGFLTWCWFKRPSHFDELVKLVVRRRTGGIETVYWIKKPRPVIEDADSDSEDSGNMDAEQWGVDDWSEDGFEWEGDWDNEIEPLDTKNTNSMFARNDEVFALLGRAVETAAPYLRNGQFLAIMLIAIGYAAAACPLLASGLWFILAPALSMALALLKYLPAVGLAHMFFVHPKTYDKLAGATIFFVGKLVSILGDHFHGLTIEWMGGHPGLLDFVDQVSKMGLGQWIQDFAVRIADPPQIGKPTTPGVPSPAKPVGDDTTLVGGLEADTGVCGPNSSAPVGAELGSRSGVEASPAASAEFSPGEAGPVTVPRYNLYSPVQVWYTRGSRFRDPETPCPRRVRKKATGATKSPITPSIRVRSERFPTPPPQYHHPEPTVRFALTPAPPAVAVPTTSPASAAEECETLAELVVTSIAEPRPERSVVQRYASDAVRPPPGFEEVAPGTPFWMKPALAKEILVSGAYSKA</sequence>
<comment type="caution">
    <text evidence="3">The sequence shown here is derived from an EMBL/GenBank/DDBJ whole genome shotgun (WGS) entry which is preliminary data.</text>
</comment>
<protein>
    <submittedName>
        <fullName evidence="3">Uncharacterized protein</fullName>
    </submittedName>
</protein>
<feature type="transmembrane region" description="Helical" evidence="2">
    <location>
        <begin position="47"/>
        <end position="69"/>
    </location>
</feature>
<feature type="transmembrane region" description="Helical" evidence="2">
    <location>
        <begin position="243"/>
        <end position="269"/>
    </location>
</feature>
<accession>A0AAV9VV85</accession>
<name>A0AAV9VV85_9PEZI</name>
<proteinExistence type="predicted"/>
<keyword evidence="2" id="KW-1133">Transmembrane helix</keyword>
<keyword evidence="2" id="KW-0812">Transmembrane</keyword>
<keyword evidence="4" id="KW-1185">Reference proteome</keyword>
<organism evidence="3 4">
    <name type="scientific">Arthrobotrys musiformis</name>
    <dbReference type="NCBI Taxonomy" id="47236"/>
    <lineage>
        <taxon>Eukaryota</taxon>
        <taxon>Fungi</taxon>
        <taxon>Dikarya</taxon>
        <taxon>Ascomycota</taxon>
        <taxon>Pezizomycotina</taxon>
        <taxon>Orbiliomycetes</taxon>
        <taxon>Orbiliales</taxon>
        <taxon>Orbiliaceae</taxon>
        <taxon>Arthrobotrys</taxon>
    </lineage>
</organism>
<keyword evidence="2" id="KW-0472">Membrane</keyword>